<organism evidence="2 3">
    <name type="scientific">Clostridium gasigenes</name>
    <dbReference type="NCBI Taxonomy" id="94869"/>
    <lineage>
        <taxon>Bacteria</taxon>
        <taxon>Bacillati</taxon>
        <taxon>Bacillota</taxon>
        <taxon>Clostridia</taxon>
        <taxon>Eubacteriales</taxon>
        <taxon>Clostridiaceae</taxon>
        <taxon>Clostridium</taxon>
    </lineage>
</organism>
<dbReference type="Proteomes" id="UP000585258">
    <property type="component" value="Unassembled WGS sequence"/>
</dbReference>
<dbReference type="RefSeq" id="WP_185163281.1">
    <property type="nucleotide sequence ID" value="NZ_JACKWY010000001.1"/>
</dbReference>
<evidence type="ECO:0000313" key="3">
    <source>
        <dbReference type="Proteomes" id="UP000585258"/>
    </source>
</evidence>
<protein>
    <submittedName>
        <fullName evidence="2">Rpn family recombination-promoting nuclease/putative transposase</fullName>
    </submittedName>
</protein>
<sequence>MLFINALVSFLCEKSFNILIDVKTLFYYAIIPIVLYNGTQVWDVPTRFRDIVYNGDLFGDSIIDFKYDLFDVNNSYTKEELLERKSMTSAIFLLDQKIKPLEFRHLKINNRPKMRGIFCVRQGSKSADTRVI</sequence>
<proteinExistence type="predicted"/>
<reference evidence="2 3" key="1">
    <citation type="submission" date="2020-08" db="EMBL/GenBank/DDBJ databases">
        <title>Clostridia isolated from Swiss meat.</title>
        <authorList>
            <person name="Wambui J."/>
            <person name="Stevens M.J.A."/>
            <person name="Stephan R."/>
        </authorList>
    </citation>
    <scope>NUCLEOTIDE SEQUENCE [LARGE SCALE GENOMIC DNA]</scope>
    <source>
        <strain evidence="2 3">CM001</strain>
    </source>
</reference>
<evidence type="ECO:0000313" key="2">
    <source>
        <dbReference type="EMBL" id="MBB6713469.1"/>
    </source>
</evidence>
<gene>
    <name evidence="2" type="ORF">H7E68_01815</name>
</gene>
<comment type="caution">
    <text evidence="2">The sequence shown here is derived from an EMBL/GenBank/DDBJ whole genome shotgun (WGS) entry which is preliminary data.</text>
</comment>
<accession>A0A7X0S9H8</accession>
<dbReference type="InterPro" id="IPR006842">
    <property type="entry name" value="Transposase_31"/>
</dbReference>
<dbReference type="Pfam" id="PF04754">
    <property type="entry name" value="Transposase_31"/>
    <property type="match status" value="1"/>
</dbReference>
<dbReference type="AlphaFoldDB" id="A0A7X0S9H8"/>
<evidence type="ECO:0000259" key="1">
    <source>
        <dbReference type="Pfam" id="PF04754"/>
    </source>
</evidence>
<dbReference type="EMBL" id="JACKWY010000001">
    <property type="protein sequence ID" value="MBB6713469.1"/>
    <property type="molecule type" value="Genomic_DNA"/>
</dbReference>
<feature type="domain" description="Transposase (putative) YhgA-like" evidence="1">
    <location>
        <begin position="29"/>
        <end position="99"/>
    </location>
</feature>
<name>A0A7X0S9H8_9CLOT</name>